<keyword evidence="4 6" id="KW-1133">Transmembrane helix</keyword>
<keyword evidence="2" id="KW-1003">Cell membrane</keyword>
<feature type="transmembrane region" description="Helical" evidence="6">
    <location>
        <begin position="90"/>
        <end position="108"/>
    </location>
</feature>
<evidence type="ECO:0000256" key="3">
    <source>
        <dbReference type="ARBA" id="ARBA00022692"/>
    </source>
</evidence>
<feature type="transmembrane region" description="Helical" evidence="6">
    <location>
        <begin position="297"/>
        <end position="317"/>
    </location>
</feature>
<feature type="transmembrane region" description="Helical" evidence="6">
    <location>
        <begin position="50"/>
        <end position="70"/>
    </location>
</feature>
<name>A0A1E5LDG2_9BACI</name>
<keyword evidence="7" id="KW-0132">Cell division</keyword>
<feature type="transmembrane region" description="Helical" evidence="6">
    <location>
        <begin position="245"/>
        <end position="262"/>
    </location>
</feature>
<feature type="transmembrane region" description="Helical" evidence="6">
    <location>
        <begin position="373"/>
        <end position="390"/>
    </location>
</feature>
<evidence type="ECO:0000256" key="5">
    <source>
        <dbReference type="ARBA" id="ARBA00023136"/>
    </source>
</evidence>
<keyword evidence="5 6" id="KW-0472">Membrane</keyword>
<dbReference type="Pfam" id="PF01943">
    <property type="entry name" value="Polysacc_synt"/>
    <property type="match status" value="1"/>
</dbReference>
<gene>
    <name evidence="7" type="ORF">BFG57_16720</name>
</gene>
<dbReference type="CDD" id="cd13124">
    <property type="entry name" value="MATE_SpoVB_like"/>
    <property type="match status" value="1"/>
</dbReference>
<evidence type="ECO:0000256" key="6">
    <source>
        <dbReference type="SAM" id="Phobius"/>
    </source>
</evidence>
<dbReference type="Proteomes" id="UP000095209">
    <property type="component" value="Unassembled WGS sequence"/>
</dbReference>
<dbReference type="GO" id="GO:0051301">
    <property type="term" value="P:cell division"/>
    <property type="evidence" value="ECO:0007669"/>
    <property type="project" value="UniProtKB-KW"/>
</dbReference>
<keyword evidence="3 6" id="KW-0812">Transmembrane</keyword>
<dbReference type="PANTHER" id="PTHR30250">
    <property type="entry name" value="PST FAMILY PREDICTED COLANIC ACID TRANSPORTER"/>
    <property type="match status" value="1"/>
</dbReference>
<feature type="transmembrane region" description="Helical" evidence="6">
    <location>
        <begin position="338"/>
        <end position="361"/>
    </location>
</feature>
<dbReference type="AlphaFoldDB" id="A0A1E5LDG2"/>
<dbReference type="GO" id="GO:0005886">
    <property type="term" value="C:plasma membrane"/>
    <property type="evidence" value="ECO:0007669"/>
    <property type="project" value="UniProtKB-SubCell"/>
</dbReference>
<evidence type="ECO:0000256" key="2">
    <source>
        <dbReference type="ARBA" id="ARBA00022475"/>
    </source>
</evidence>
<dbReference type="InterPro" id="IPR050833">
    <property type="entry name" value="Poly_Biosynth_Transport"/>
</dbReference>
<dbReference type="InterPro" id="IPR002797">
    <property type="entry name" value="Polysacc_synth"/>
</dbReference>
<keyword evidence="8" id="KW-1185">Reference proteome</keyword>
<proteinExistence type="predicted"/>
<evidence type="ECO:0000256" key="4">
    <source>
        <dbReference type="ARBA" id="ARBA00022989"/>
    </source>
</evidence>
<dbReference type="EMBL" id="MJEH01000034">
    <property type="protein sequence ID" value="OEH92125.1"/>
    <property type="molecule type" value="Genomic_DNA"/>
</dbReference>
<reference evidence="7 8" key="1">
    <citation type="submission" date="2016-08" db="EMBL/GenBank/DDBJ databases">
        <title>Genome of Bacillus solimangrovi GH2-4.</title>
        <authorList>
            <person name="Lim S."/>
            <person name="Kim B.-C."/>
        </authorList>
    </citation>
    <scope>NUCLEOTIDE SEQUENCE [LARGE SCALE GENOMIC DNA]</scope>
    <source>
        <strain evidence="7 8">GH2-4</strain>
    </source>
</reference>
<organism evidence="7 8">
    <name type="scientific">Bacillus solimangrovi</name>
    <dbReference type="NCBI Taxonomy" id="1305675"/>
    <lineage>
        <taxon>Bacteria</taxon>
        <taxon>Bacillati</taxon>
        <taxon>Bacillota</taxon>
        <taxon>Bacilli</taxon>
        <taxon>Bacillales</taxon>
        <taxon>Bacillaceae</taxon>
        <taxon>Bacillus</taxon>
    </lineage>
</organism>
<comment type="caution">
    <text evidence="7">The sequence shown here is derived from an EMBL/GenBank/DDBJ whole genome shotgun (WGS) entry which is preliminary data.</text>
</comment>
<feature type="transmembrane region" description="Helical" evidence="6">
    <location>
        <begin position="192"/>
        <end position="217"/>
    </location>
</feature>
<feature type="transmembrane region" description="Helical" evidence="6">
    <location>
        <begin position="427"/>
        <end position="448"/>
    </location>
</feature>
<feature type="transmembrane region" description="Helical" evidence="6">
    <location>
        <begin position="460"/>
        <end position="484"/>
    </location>
</feature>
<feature type="transmembrane region" description="Helical" evidence="6">
    <location>
        <begin position="168"/>
        <end position="186"/>
    </location>
</feature>
<feature type="transmembrane region" description="Helical" evidence="6">
    <location>
        <begin position="402"/>
        <end position="421"/>
    </location>
</feature>
<dbReference type="PIRSF" id="PIRSF038958">
    <property type="entry name" value="PG_synth_SpoVB"/>
    <property type="match status" value="1"/>
</dbReference>
<accession>A0A1E5LDG2</accession>
<evidence type="ECO:0000313" key="8">
    <source>
        <dbReference type="Proteomes" id="UP000095209"/>
    </source>
</evidence>
<dbReference type="OrthoDB" id="9775950at2"/>
<dbReference type="RefSeq" id="WP_069717866.1">
    <property type="nucleotide sequence ID" value="NZ_MJEH01000034.1"/>
</dbReference>
<keyword evidence="7" id="KW-0131">Cell cycle</keyword>
<dbReference type="PANTHER" id="PTHR30250:SF21">
    <property type="entry name" value="LIPID II FLIPPASE MURJ"/>
    <property type="match status" value="1"/>
</dbReference>
<sequence>MSKQQIIRGTLILTAATFLSKFLGLAYTFPFEAIIGDEGGGELFSYAYDPYTILLSISTMGVPLAVSKFVAKYNALGDYETGRRLYRSGLTLMAATGVVSFLALYSLAPFMAPKIITLESKHSVEDVVYVIRMVSTALIIVPVMSLIRGFFQGYESMGPTAVSQVIEQIVRIIFLLGGAYVILNVLEGTVTQAVGFAVFSAFIGALAGLAILIWYWMKRKSKLDQLLLKNTYQAKLSYKQMYKELLTYAGPFVFVGIANPLFKTIDMFTFNNAMASIGKGAISGELFGLYNFWLHKLILIPVAFATAMALTLIPTITASFTEQKNAIMKQQISQALQIIMFLVTPAAIGMAVVSYPAYGFLYGVEDIQLGGSVLRFYAPAALLFALFIVSTSVMQGVNQQRYAVISLLIGLFFKLILNVPLIKLFEVYGAISATMIGYLFAIGFNLWIIAKHTEVRYNILMRRSLFIIILTLLMVIFTALTQYILQLFIAPEDGRIQSGFVLAVSMLVGVIVYGGLSYRFNLAGSLLGQRFAFLKKTKKNID</sequence>
<dbReference type="STRING" id="1305675.BFG57_16720"/>
<feature type="transmembrane region" description="Helical" evidence="6">
    <location>
        <begin position="128"/>
        <end position="147"/>
    </location>
</feature>
<evidence type="ECO:0000256" key="1">
    <source>
        <dbReference type="ARBA" id="ARBA00004651"/>
    </source>
</evidence>
<protein>
    <submittedName>
        <fullName evidence="7">Cell division protein</fullName>
    </submittedName>
</protein>
<feature type="transmembrane region" description="Helical" evidence="6">
    <location>
        <begin position="496"/>
        <end position="516"/>
    </location>
</feature>
<evidence type="ECO:0000313" key="7">
    <source>
        <dbReference type="EMBL" id="OEH92125.1"/>
    </source>
</evidence>
<dbReference type="InterPro" id="IPR024923">
    <property type="entry name" value="PG_synth_SpoVB"/>
</dbReference>
<comment type="subcellular location">
    <subcellularLocation>
        <location evidence="1">Cell membrane</location>
        <topology evidence="1">Multi-pass membrane protein</topology>
    </subcellularLocation>
</comment>